<comment type="caution">
    <text evidence="2">The sequence shown here is derived from an EMBL/GenBank/DDBJ whole genome shotgun (WGS) entry which is preliminary data.</text>
</comment>
<feature type="region of interest" description="Disordered" evidence="1">
    <location>
        <begin position="95"/>
        <end position="120"/>
    </location>
</feature>
<name>A0A5B2WVF9_9PSEU</name>
<organism evidence="2 3">
    <name type="scientific">Solihabitans fulvus</name>
    <dbReference type="NCBI Taxonomy" id="1892852"/>
    <lineage>
        <taxon>Bacteria</taxon>
        <taxon>Bacillati</taxon>
        <taxon>Actinomycetota</taxon>
        <taxon>Actinomycetes</taxon>
        <taxon>Pseudonocardiales</taxon>
        <taxon>Pseudonocardiaceae</taxon>
        <taxon>Solihabitans</taxon>
    </lineage>
</organism>
<protein>
    <submittedName>
        <fullName evidence="2">Uncharacterized protein</fullName>
    </submittedName>
</protein>
<evidence type="ECO:0000313" key="3">
    <source>
        <dbReference type="Proteomes" id="UP000323454"/>
    </source>
</evidence>
<reference evidence="2 3" key="2">
    <citation type="submission" date="2019-09" db="EMBL/GenBank/DDBJ databases">
        <authorList>
            <person name="Jin C."/>
        </authorList>
    </citation>
    <scope>NUCLEOTIDE SEQUENCE [LARGE SCALE GENOMIC DNA]</scope>
    <source>
        <strain evidence="2 3">AN110305</strain>
    </source>
</reference>
<dbReference type="OrthoDB" id="7472701at2"/>
<dbReference type="EMBL" id="VUOB01000064">
    <property type="protein sequence ID" value="KAA2253887.1"/>
    <property type="molecule type" value="Genomic_DNA"/>
</dbReference>
<evidence type="ECO:0000313" key="2">
    <source>
        <dbReference type="EMBL" id="KAA2253887.1"/>
    </source>
</evidence>
<reference evidence="2 3" key="1">
    <citation type="submission" date="2019-09" db="EMBL/GenBank/DDBJ databases">
        <title>Goodfellowia gen. nov., a new genus of the Pseudonocardineae related to Actinoalloteichus, containing Goodfellowia coeruleoviolacea gen. nov., comb. nov. gen. nov., comb. nov.</title>
        <authorList>
            <person name="Labeda D."/>
        </authorList>
    </citation>
    <scope>NUCLEOTIDE SEQUENCE [LARGE SCALE GENOMIC DNA]</scope>
    <source>
        <strain evidence="2 3">AN110305</strain>
    </source>
</reference>
<accession>A0A5B2WVF9</accession>
<proteinExistence type="predicted"/>
<feature type="compositionally biased region" description="Basic residues" evidence="1">
    <location>
        <begin position="104"/>
        <end position="114"/>
    </location>
</feature>
<dbReference type="Proteomes" id="UP000323454">
    <property type="component" value="Unassembled WGS sequence"/>
</dbReference>
<keyword evidence="3" id="KW-1185">Reference proteome</keyword>
<evidence type="ECO:0000256" key="1">
    <source>
        <dbReference type="SAM" id="MobiDB-lite"/>
    </source>
</evidence>
<gene>
    <name evidence="2" type="ORF">F0L68_31955</name>
</gene>
<sequence length="120" mass="12768">MASAGRGGVCSPRAARCRRRNRSSALLCSRFLPPRSPVPLGRARAAGVVVSVGNVSQLAVEAGVPRWHLTHQHVDLKELFQARVKAADSTPAAFAGDLSESRRPAIHGTRRRSRCCGSSG</sequence>
<dbReference type="AlphaFoldDB" id="A0A5B2WVF9"/>